<proteinExistence type="predicted"/>
<evidence type="ECO:0000313" key="1">
    <source>
        <dbReference type="EMBL" id="OCT15819.1"/>
    </source>
</evidence>
<dbReference type="EMBL" id="LYPC01000012">
    <property type="protein sequence ID" value="OCT15819.1"/>
    <property type="molecule type" value="Genomic_DNA"/>
</dbReference>
<dbReference type="OrthoDB" id="2622894at2"/>
<organism evidence="1 2">
    <name type="scientific">Paenibacillus pectinilyticus</name>
    <dbReference type="NCBI Taxonomy" id="512399"/>
    <lineage>
        <taxon>Bacteria</taxon>
        <taxon>Bacillati</taxon>
        <taxon>Bacillota</taxon>
        <taxon>Bacilli</taxon>
        <taxon>Bacillales</taxon>
        <taxon>Paenibacillaceae</taxon>
        <taxon>Paenibacillus</taxon>
    </lineage>
</organism>
<comment type="caution">
    <text evidence="1">The sequence shown here is derived from an EMBL/GenBank/DDBJ whole genome shotgun (WGS) entry which is preliminary data.</text>
</comment>
<name>A0A1C1A5K6_9BACL</name>
<gene>
    <name evidence="1" type="ORF">A8709_09320</name>
</gene>
<keyword evidence="2" id="KW-1185">Reference proteome</keyword>
<dbReference type="STRING" id="512399.A8709_09320"/>
<evidence type="ECO:0000313" key="2">
    <source>
        <dbReference type="Proteomes" id="UP000093309"/>
    </source>
</evidence>
<sequence length="181" mass="21407">MRISASEVIRKTALIILASHPNGLRFTDLKFKTEETLVDTFPPDDYKNGKFRSAIWDLDKRYSELLLKEKRGALSFFTPKPKLIEEKDQIEIPLFAPTSREKHVENQREGRSDKYVDYVEFKAKLTEIIAYIESKKITDVNVDYFTKAEQRNAIKAMIYLEGLMDLKYSMQYVQREEEFRY</sequence>
<protein>
    <submittedName>
        <fullName evidence="1">Uncharacterized protein</fullName>
    </submittedName>
</protein>
<accession>A0A1C1A5K6</accession>
<dbReference type="Proteomes" id="UP000093309">
    <property type="component" value="Unassembled WGS sequence"/>
</dbReference>
<dbReference type="RefSeq" id="WP_065851325.1">
    <property type="nucleotide sequence ID" value="NZ_LYPC01000012.1"/>
</dbReference>
<dbReference type="AlphaFoldDB" id="A0A1C1A5K6"/>
<reference evidence="2" key="1">
    <citation type="submission" date="2016-05" db="EMBL/GenBank/DDBJ databases">
        <title>Paenibacillus oryzae. sp. nov., isolated from the rice root.</title>
        <authorList>
            <person name="Zhang J."/>
            <person name="Zhang X."/>
        </authorList>
    </citation>
    <scope>NUCLEOTIDE SEQUENCE [LARGE SCALE GENOMIC DNA]</scope>
    <source>
        <strain evidence="2">KCTC13222</strain>
    </source>
</reference>